<protein>
    <submittedName>
        <fullName evidence="2">Uncharacterized protein</fullName>
    </submittedName>
</protein>
<feature type="region of interest" description="Disordered" evidence="1">
    <location>
        <begin position="90"/>
        <end position="112"/>
    </location>
</feature>
<organism evidence="2 3">
    <name type="scientific">Pseudonocardia yuanmonensis</name>
    <dbReference type="NCBI Taxonomy" id="1095914"/>
    <lineage>
        <taxon>Bacteria</taxon>
        <taxon>Bacillati</taxon>
        <taxon>Actinomycetota</taxon>
        <taxon>Actinomycetes</taxon>
        <taxon>Pseudonocardiales</taxon>
        <taxon>Pseudonocardiaceae</taxon>
        <taxon>Pseudonocardia</taxon>
    </lineage>
</organism>
<evidence type="ECO:0000256" key="1">
    <source>
        <dbReference type="SAM" id="MobiDB-lite"/>
    </source>
</evidence>
<reference evidence="3" key="1">
    <citation type="journal article" date="2019" name="Int. J. Syst. Evol. Microbiol.">
        <title>The Global Catalogue of Microorganisms (GCM) 10K type strain sequencing project: providing services to taxonomists for standard genome sequencing and annotation.</title>
        <authorList>
            <consortium name="The Broad Institute Genomics Platform"/>
            <consortium name="The Broad Institute Genome Sequencing Center for Infectious Disease"/>
            <person name="Wu L."/>
            <person name="Ma J."/>
        </authorList>
    </citation>
    <scope>NUCLEOTIDE SEQUENCE [LARGE SCALE GENOMIC DNA]</scope>
    <source>
        <strain evidence="3">JCM 18055</strain>
    </source>
</reference>
<dbReference type="Proteomes" id="UP001500325">
    <property type="component" value="Unassembled WGS sequence"/>
</dbReference>
<keyword evidence="3" id="KW-1185">Reference proteome</keyword>
<evidence type="ECO:0000313" key="2">
    <source>
        <dbReference type="EMBL" id="GAA4692169.1"/>
    </source>
</evidence>
<proteinExistence type="predicted"/>
<feature type="compositionally biased region" description="Polar residues" evidence="1">
    <location>
        <begin position="153"/>
        <end position="162"/>
    </location>
</feature>
<sequence length="162" mass="17419">MWVYVGTNPLSGKRHRAEEYVPAGPQAAKEAEKVRTRLLDEVDERRATRTNATVDQLLDRYLDVLEVEATTRDGHERMARLYIRPLLGRSKSAGSTARSSTPSTRSSAAAAPAVHAVGVRSTTAYLANMPAATAAPRTYADPSAPPTCARCRCSSTAPSHAP</sequence>
<gene>
    <name evidence="2" type="ORF">GCM10023215_31580</name>
</gene>
<name>A0ABP8WM61_9PSEU</name>
<dbReference type="EMBL" id="BAABIC010000009">
    <property type="protein sequence ID" value="GAA4692169.1"/>
    <property type="molecule type" value="Genomic_DNA"/>
</dbReference>
<comment type="caution">
    <text evidence="2">The sequence shown here is derived from an EMBL/GenBank/DDBJ whole genome shotgun (WGS) entry which is preliminary data.</text>
</comment>
<feature type="compositionally biased region" description="Low complexity" evidence="1">
    <location>
        <begin position="92"/>
        <end position="112"/>
    </location>
</feature>
<evidence type="ECO:0000313" key="3">
    <source>
        <dbReference type="Proteomes" id="UP001500325"/>
    </source>
</evidence>
<feature type="region of interest" description="Disordered" evidence="1">
    <location>
        <begin position="136"/>
        <end position="162"/>
    </location>
</feature>
<accession>A0ABP8WM61</accession>